<organism evidence="1 2">
    <name type="scientific">Streptomyces uncialis</name>
    <dbReference type="NCBI Taxonomy" id="1048205"/>
    <lineage>
        <taxon>Bacteria</taxon>
        <taxon>Bacillati</taxon>
        <taxon>Actinomycetota</taxon>
        <taxon>Actinomycetes</taxon>
        <taxon>Kitasatosporales</taxon>
        <taxon>Streptomycetaceae</taxon>
        <taxon>Streptomyces</taxon>
    </lineage>
</organism>
<gene>
    <name evidence="1" type="ORF">AB852_12735</name>
</gene>
<dbReference type="STRING" id="1048205.AB852_12735"/>
<sequence length="72" mass="7754">MGVIGVARPGQRAYHYQATGGQQVDPFAHQVAESAFHGVAYDRVPHGFAHDETRTRQGNALPRRVRVGGTAA</sequence>
<dbReference type="EMBL" id="LFBV01000002">
    <property type="protein sequence ID" value="OKH94988.1"/>
    <property type="molecule type" value="Genomic_DNA"/>
</dbReference>
<protein>
    <submittedName>
        <fullName evidence="1">Uncharacterized protein</fullName>
    </submittedName>
</protein>
<keyword evidence="2" id="KW-1185">Reference proteome</keyword>
<reference evidence="1 2" key="1">
    <citation type="submission" date="2015-06" db="EMBL/GenBank/DDBJ databases">
        <title>Cloning and characterization of the uncialamcin biosynthetic gene cluster.</title>
        <authorList>
            <person name="Yan X."/>
            <person name="Huang T."/>
            <person name="Ge H."/>
            <person name="Shen B."/>
        </authorList>
    </citation>
    <scope>NUCLEOTIDE SEQUENCE [LARGE SCALE GENOMIC DNA]</scope>
    <source>
        <strain evidence="1 2">DCA2648</strain>
    </source>
</reference>
<dbReference type="AlphaFoldDB" id="A0A1Q4VAV7"/>
<evidence type="ECO:0000313" key="1">
    <source>
        <dbReference type="EMBL" id="OKH94988.1"/>
    </source>
</evidence>
<comment type="caution">
    <text evidence="1">The sequence shown here is derived from an EMBL/GenBank/DDBJ whole genome shotgun (WGS) entry which is preliminary data.</text>
</comment>
<proteinExistence type="predicted"/>
<dbReference type="Proteomes" id="UP000186455">
    <property type="component" value="Unassembled WGS sequence"/>
</dbReference>
<evidence type="ECO:0000313" key="2">
    <source>
        <dbReference type="Proteomes" id="UP000186455"/>
    </source>
</evidence>
<accession>A0A1Q4VAV7</accession>
<name>A0A1Q4VAV7_9ACTN</name>